<reference evidence="11 12" key="1">
    <citation type="submission" date="2015-10" db="EMBL/GenBank/DDBJ databases">
        <title>Corynebacteirum lowii and Corynebacterium oculi species nova, derived from human clinical disease and and emended description of Corynebacterium mastiditis.</title>
        <authorList>
            <person name="Bernard K."/>
            <person name="Pacheco A.L."/>
            <person name="Mcdougall C."/>
            <person name="Burtx T."/>
            <person name="Weibe D."/>
            <person name="Tyler S."/>
            <person name="Olson A.B."/>
            <person name="Cnockaert M."/>
            <person name="Eguchi H."/>
            <person name="Kuwahara T."/>
            <person name="Nakayama-Imaohji H."/>
            <person name="Boudewijins M."/>
            <person name="Van Hoecke F."/>
            <person name="Bernier A.-M."/>
            <person name="Vandamme P."/>
        </authorList>
    </citation>
    <scope>NUCLEOTIDE SEQUENCE [LARGE SCALE GENOMIC DNA]</scope>
    <source>
        <strain evidence="11 12">NML 130206</strain>
    </source>
</reference>
<feature type="domain" description="Thiolase C-terminal" evidence="10">
    <location>
        <begin position="266"/>
        <end position="386"/>
    </location>
</feature>
<dbReference type="PIRSF" id="PIRSF000429">
    <property type="entry name" value="Ac-CoA_Ac_transf"/>
    <property type="match status" value="1"/>
</dbReference>
<protein>
    <recommendedName>
        <fullName evidence="6">Probable acetyl-CoA acetyltransferase</fullName>
        <ecNumber evidence="2">2.3.1.9</ecNumber>
    </recommendedName>
    <alternativeName>
        <fullName evidence="5">Acetoacetyl-CoA thiolase</fullName>
    </alternativeName>
</protein>
<dbReference type="Pfam" id="PF00108">
    <property type="entry name" value="Thiolase_N"/>
    <property type="match status" value="1"/>
</dbReference>
<dbReference type="FunFam" id="3.40.47.10:FF:000010">
    <property type="entry name" value="Acetyl-CoA acetyltransferase (Thiolase)"/>
    <property type="match status" value="1"/>
</dbReference>
<dbReference type="Gene3D" id="3.40.47.10">
    <property type="match status" value="2"/>
</dbReference>
<evidence type="ECO:0000256" key="1">
    <source>
        <dbReference type="ARBA" id="ARBA00010982"/>
    </source>
</evidence>
<proteinExistence type="inferred from homology"/>
<keyword evidence="4 8" id="KW-0012">Acyltransferase</keyword>
<dbReference type="PATRIC" id="fig|1544413.3.peg.2006"/>
<feature type="active site" description="Proton acceptor" evidence="7">
    <location>
        <position position="344"/>
    </location>
</feature>
<evidence type="ECO:0000256" key="8">
    <source>
        <dbReference type="RuleBase" id="RU003557"/>
    </source>
</evidence>
<dbReference type="PROSITE" id="PS00099">
    <property type="entry name" value="THIOLASE_3"/>
    <property type="match status" value="1"/>
</dbReference>
<feature type="domain" description="Thiolase N-terminal" evidence="9">
    <location>
        <begin position="5"/>
        <end position="257"/>
    </location>
</feature>
<gene>
    <name evidence="11" type="primary">bktB</name>
    <name evidence="11" type="ORF">Clow_02000</name>
</gene>
<dbReference type="InterPro" id="IPR020617">
    <property type="entry name" value="Thiolase_C"/>
</dbReference>
<organism evidence="11 12">
    <name type="scientific">Corynebacterium lowii</name>
    <dbReference type="NCBI Taxonomy" id="1544413"/>
    <lineage>
        <taxon>Bacteria</taxon>
        <taxon>Bacillati</taxon>
        <taxon>Actinomycetota</taxon>
        <taxon>Actinomycetes</taxon>
        <taxon>Mycobacteriales</taxon>
        <taxon>Corynebacteriaceae</taxon>
        <taxon>Corynebacterium</taxon>
    </lineage>
</organism>
<dbReference type="InterPro" id="IPR020610">
    <property type="entry name" value="Thiolase_AS"/>
</dbReference>
<dbReference type="GO" id="GO:0003985">
    <property type="term" value="F:acetyl-CoA C-acetyltransferase activity"/>
    <property type="evidence" value="ECO:0007669"/>
    <property type="project" value="UniProtKB-EC"/>
</dbReference>
<evidence type="ECO:0000256" key="4">
    <source>
        <dbReference type="ARBA" id="ARBA00023315"/>
    </source>
</evidence>
<dbReference type="SUPFAM" id="SSF53901">
    <property type="entry name" value="Thiolase-like"/>
    <property type="match status" value="2"/>
</dbReference>
<evidence type="ECO:0000313" key="11">
    <source>
        <dbReference type="EMBL" id="KQB84744.1"/>
    </source>
</evidence>
<keyword evidence="12" id="KW-1185">Reference proteome</keyword>
<dbReference type="NCBIfam" id="TIGR01930">
    <property type="entry name" value="AcCoA-C-Actrans"/>
    <property type="match status" value="1"/>
</dbReference>
<name>A0A0Q0YQM1_9CORY</name>
<accession>A0A0Q0YQM1</accession>
<keyword evidence="3 8" id="KW-0808">Transferase</keyword>
<evidence type="ECO:0000256" key="3">
    <source>
        <dbReference type="ARBA" id="ARBA00022679"/>
    </source>
</evidence>
<evidence type="ECO:0000259" key="9">
    <source>
        <dbReference type="Pfam" id="PF00108"/>
    </source>
</evidence>
<dbReference type="InterPro" id="IPR002155">
    <property type="entry name" value="Thiolase"/>
</dbReference>
<evidence type="ECO:0000256" key="7">
    <source>
        <dbReference type="PIRSR" id="PIRSR000429-1"/>
    </source>
</evidence>
<dbReference type="InterPro" id="IPR020615">
    <property type="entry name" value="Thiolase_acyl_enz_int_AS"/>
</dbReference>
<dbReference type="AlphaFoldDB" id="A0A0Q0YQM1"/>
<evidence type="ECO:0000256" key="2">
    <source>
        <dbReference type="ARBA" id="ARBA00012705"/>
    </source>
</evidence>
<dbReference type="InterPro" id="IPR020616">
    <property type="entry name" value="Thiolase_N"/>
</dbReference>
<evidence type="ECO:0000313" key="12">
    <source>
        <dbReference type="Proteomes" id="UP000050488"/>
    </source>
</evidence>
<feature type="active site" description="Proton acceptor" evidence="7">
    <location>
        <position position="374"/>
    </location>
</feature>
<dbReference type="InterPro" id="IPR016039">
    <property type="entry name" value="Thiolase-like"/>
</dbReference>
<evidence type="ECO:0000259" key="10">
    <source>
        <dbReference type="Pfam" id="PF02803"/>
    </source>
</evidence>
<sequence length="388" mass="40294">MTDSIYIVESARSPIGTFLGSLSSYSPIDLGTHVAKAVIERSGAPADAFDASVFANVVTTRPRDAYTPRAVALESGLPQHSHAYAVNRLCGSGVQAIVSAAQQMVTGDSELALVGGSEVMSQAPYSIPGMRKGIKMGEGKLDDWLTGALTDPMGNGIMGITAENIAAKFGISRERQDEYALETQRRAAAAIANGHFDDQIVPVPIRGGEFTTDEHPRETTLEKLAGLRPTFKKDGTVTAGNSSGINDAAAVTVMATQKAVDEHGLNPQARVVSWGIAGCDPKYMGLGPVGAVPKALKKAGLKLDDIDLIESNEAFAAQCIAVSDQLGFDPAKTNVDGGAIALGHPIGATGVILTVKLISRLRATGGRYGLVTLCIGGGQGIALVLEVQ</sequence>
<dbReference type="PROSITE" id="PS00098">
    <property type="entry name" value="THIOLASE_1"/>
    <property type="match status" value="1"/>
</dbReference>
<comment type="caution">
    <text evidence="11">The sequence shown here is derived from an EMBL/GenBank/DDBJ whole genome shotgun (WGS) entry which is preliminary data.</text>
</comment>
<dbReference type="CDD" id="cd00751">
    <property type="entry name" value="thiolase"/>
    <property type="match status" value="1"/>
</dbReference>
<dbReference type="EC" id="2.3.1.9" evidence="2"/>
<evidence type="ECO:0000256" key="6">
    <source>
        <dbReference type="ARBA" id="ARBA00040529"/>
    </source>
</evidence>
<dbReference type="PANTHER" id="PTHR18919:SF107">
    <property type="entry name" value="ACETYL-COA ACETYLTRANSFERASE, CYTOSOLIC"/>
    <property type="match status" value="1"/>
</dbReference>
<dbReference type="Pfam" id="PF02803">
    <property type="entry name" value="Thiolase_C"/>
    <property type="match status" value="1"/>
</dbReference>
<dbReference type="STRING" id="1544413.Clow_02000"/>
<dbReference type="PROSITE" id="PS00737">
    <property type="entry name" value="THIOLASE_2"/>
    <property type="match status" value="1"/>
</dbReference>
<comment type="similarity">
    <text evidence="1 8">Belongs to the thiolase-like superfamily. Thiolase family.</text>
</comment>
<dbReference type="PANTHER" id="PTHR18919">
    <property type="entry name" value="ACETYL-COA C-ACYLTRANSFERASE"/>
    <property type="match status" value="1"/>
</dbReference>
<dbReference type="Proteomes" id="UP000050488">
    <property type="component" value="Unassembled WGS sequence"/>
</dbReference>
<dbReference type="InterPro" id="IPR020613">
    <property type="entry name" value="Thiolase_CS"/>
</dbReference>
<dbReference type="GO" id="GO:0006635">
    <property type="term" value="P:fatty acid beta-oxidation"/>
    <property type="evidence" value="ECO:0007669"/>
    <property type="project" value="TreeGrafter"/>
</dbReference>
<feature type="active site" description="Acyl-thioester intermediate" evidence="7">
    <location>
        <position position="90"/>
    </location>
</feature>
<dbReference type="OrthoDB" id="4475716at2"/>
<dbReference type="RefSeq" id="WP_055178688.1">
    <property type="nucleotide sequence ID" value="NZ_JAUSQY010000001.1"/>
</dbReference>
<evidence type="ECO:0000256" key="5">
    <source>
        <dbReference type="ARBA" id="ARBA00030755"/>
    </source>
</evidence>
<dbReference type="EMBL" id="LKEV01000007">
    <property type="protein sequence ID" value="KQB84744.1"/>
    <property type="molecule type" value="Genomic_DNA"/>
</dbReference>